<dbReference type="SUPFAM" id="SSF52374">
    <property type="entry name" value="Nucleotidylyl transferase"/>
    <property type="match status" value="1"/>
</dbReference>
<feature type="binding site" evidence="7">
    <location>
        <position position="135"/>
    </location>
    <ligand>
        <name>Zn(2+)</name>
        <dbReference type="ChEBI" id="CHEBI:29105"/>
    </ligand>
</feature>
<feature type="short sequence motif" description="'HIGH' region" evidence="7">
    <location>
        <begin position="24"/>
        <end position="34"/>
    </location>
</feature>
<dbReference type="NCBIfam" id="NF004313">
    <property type="entry name" value="PRK05710.1-2"/>
    <property type="match status" value="1"/>
</dbReference>
<evidence type="ECO:0000256" key="7">
    <source>
        <dbReference type="HAMAP-Rule" id="MF_01428"/>
    </source>
</evidence>
<evidence type="ECO:0000256" key="9">
    <source>
        <dbReference type="SAM" id="MobiDB-lite"/>
    </source>
</evidence>
<dbReference type="PRINTS" id="PR00987">
    <property type="entry name" value="TRNASYNTHGLU"/>
</dbReference>
<evidence type="ECO:0000313" key="12">
    <source>
        <dbReference type="Proteomes" id="UP000253831"/>
    </source>
</evidence>
<dbReference type="GO" id="GO:0005829">
    <property type="term" value="C:cytosol"/>
    <property type="evidence" value="ECO:0007669"/>
    <property type="project" value="TreeGrafter"/>
</dbReference>
<dbReference type="EC" id="6.1.1.-" evidence="7"/>
<protein>
    <recommendedName>
        <fullName evidence="7">Glutamyl-Q tRNA(Asp) synthetase</fullName>
        <shortName evidence="7">Glu-Q-RSs</shortName>
        <ecNumber evidence="7">6.1.1.-</ecNumber>
    </recommendedName>
</protein>
<comment type="cofactor">
    <cofactor evidence="7">
        <name>Zn(2+)</name>
        <dbReference type="ChEBI" id="CHEBI:29105"/>
    </cofactor>
    <text evidence="7">Binds 1 zinc ion per subunit.</text>
</comment>
<feature type="binding site" evidence="7">
    <location>
        <position position="193"/>
    </location>
    <ligand>
        <name>L-glutamate</name>
        <dbReference type="ChEBI" id="CHEBI:29985"/>
    </ligand>
</feature>
<comment type="caution">
    <text evidence="11">The sequence shown here is derived from an EMBL/GenBank/DDBJ whole genome shotgun (WGS) entry which is preliminary data.</text>
</comment>
<evidence type="ECO:0000256" key="8">
    <source>
        <dbReference type="RuleBase" id="RU363037"/>
    </source>
</evidence>
<dbReference type="Proteomes" id="UP000253831">
    <property type="component" value="Unassembled WGS sequence"/>
</dbReference>
<dbReference type="GO" id="GO:0006424">
    <property type="term" value="P:glutamyl-tRNA aminoacylation"/>
    <property type="evidence" value="ECO:0007669"/>
    <property type="project" value="InterPro"/>
</dbReference>
<feature type="binding site" evidence="7">
    <location>
        <position position="113"/>
    </location>
    <ligand>
        <name>Zn(2+)</name>
        <dbReference type="ChEBI" id="CHEBI:29105"/>
    </ligand>
</feature>
<dbReference type="InterPro" id="IPR020058">
    <property type="entry name" value="Glu/Gln-tRNA-synth_Ib_cat-dom"/>
</dbReference>
<evidence type="ECO:0000256" key="6">
    <source>
        <dbReference type="ARBA" id="ARBA00023146"/>
    </source>
</evidence>
<dbReference type="InterPro" id="IPR022380">
    <property type="entry name" value="Glu-Q_tRNA(Asp)_Synthase"/>
</dbReference>
<keyword evidence="8" id="KW-0648">Protein biosynthesis</keyword>
<accession>A0A369XT18</accession>
<dbReference type="GO" id="GO:0008270">
    <property type="term" value="F:zinc ion binding"/>
    <property type="evidence" value="ECO:0007669"/>
    <property type="project" value="UniProtKB-UniRule"/>
</dbReference>
<feature type="short sequence motif" description="'KMSKS' region" evidence="7">
    <location>
        <begin position="249"/>
        <end position="253"/>
    </location>
</feature>
<name>A0A369XT18_9PROT</name>
<dbReference type="GO" id="GO:0006400">
    <property type="term" value="P:tRNA modification"/>
    <property type="evidence" value="ECO:0007669"/>
    <property type="project" value="InterPro"/>
</dbReference>
<dbReference type="Gene3D" id="3.40.50.620">
    <property type="entry name" value="HUPs"/>
    <property type="match status" value="1"/>
</dbReference>
<keyword evidence="4 7" id="KW-0862">Zinc</keyword>
<dbReference type="NCBIfam" id="TIGR03838">
    <property type="entry name" value="queuosine_YadB"/>
    <property type="match status" value="1"/>
</dbReference>
<keyword evidence="6 7" id="KW-0030">Aminoacyl-tRNA synthetase</keyword>
<keyword evidence="2 7" id="KW-0479">Metal-binding</keyword>
<evidence type="ECO:0000256" key="5">
    <source>
        <dbReference type="ARBA" id="ARBA00022840"/>
    </source>
</evidence>
<feature type="binding site" evidence="7">
    <location>
        <position position="139"/>
    </location>
    <ligand>
        <name>Zn(2+)</name>
        <dbReference type="ChEBI" id="CHEBI:29105"/>
    </ligand>
</feature>
<reference evidence="11 12" key="1">
    <citation type="submission" date="2018-05" db="EMBL/GenBank/DDBJ databases">
        <title>Integrated omic analyses show evidence that a Ca. Accumulibacter phosphatis strain performs denitrification under micro-aerobic conditions.</title>
        <authorList>
            <person name="Camejo P.Y."/>
            <person name="Katherine M.D."/>
            <person name="Daniel N.R."/>
        </authorList>
    </citation>
    <scope>NUCLEOTIDE SEQUENCE [LARGE SCALE GENOMIC DNA]</scope>
    <source>
        <strain evidence="11">UW-LDO-IC</strain>
    </source>
</reference>
<dbReference type="HAMAP" id="MF_01428">
    <property type="entry name" value="Glu_Q_tRNA_synth"/>
    <property type="match status" value="1"/>
</dbReference>
<dbReference type="AlphaFoldDB" id="A0A369XT18"/>
<evidence type="ECO:0000256" key="1">
    <source>
        <dbReference type="ARBA" id="ARBA00022598"/>
    </source>
</evidence>
<feature type="binding site" evidence="7">
    <location>
        <position position="211"/>
    </location>
    <ligand>
        <name>L-glutamate</name>
        <dbReference type="ChEBI" id="CHEBI:29985"/>
    </ligand>
</feature>
<dbReference type="PANTHER" id="PTHR43311:SF1">
    <property type="entry name" value="GLUTAMYL-Q TRNA(ASP) SYNTHETASE"/>
    <property type="match status" value="1"/>
</dbReference>
<feature type="binding site" evidence="7">
    <location>
        <position position="252"/>
    </location>
    <ligand>
        <name>ATP</name>
        <dbReference type="ChEBI" id="CHEBI:30616"/>
    </ligand>
</feature>
<dbReference type="GO" id="GO:0005524">
    <property type="term" value="F:ATP binding"/>
    <property type="evidence" value="ECO:0007669"/>
    <property type="project" value="UniProtKB-KW"/>
</dbReference>
<feature type="binding site" evidence="7">
    <location>
        <begin position="21"/>
        <end position="25"/>
    </location>
    <ligand>
        <name>L-glutamate</name>
        <dbReference type="ChEBI" id="CHEBI:29985"/>
    </ligand>
</feature>
<dbReference type="InterPro" id="IPR014729">
    <property type="entry name" value="Rossmann-like_a/b/a_fold"/>
</dbReference>
<dbReference type="PANTHER" id="PTHR43311">
    <property type="entry name" value="GLUTAMATE--TRNA LIGASE"/>
    <property type="match status" value="1"/>
</dbReference>
<keyword evidence="1 7" id="KW-0436">Ligase</keyword>
<dbReference type="GO" id="GO:0004818">
    <property type="term" value="F:glutamate-tRNA ligase activity"/>
    <property type="evidence" value="ECO:0007669"/>
    <property type="project" value="TreeGrafter"/>
</dbReference>
<feature type="region of interest" description="Disordered" evidence="9">
    <location>
        <begin position="1"/>
        <end position="24"/>
    </location>
</feature>
<keyword evidence="5 7" id="KW-0067">ATP-binding</keyword>
<organism evidence="11 12">
    <name type="scientific">Candidatus Accumulibacter meliphilus</name>
    <dbReference type="NCBI Taxonomy" id="2211374"/>
    <lineage>
        <taxon>Bacteria</taxon>
        <taxon>Pseudomonadati</taxon>
        <taxon>Pseudomonadota</taxon>
        <taxon>Betaproteobacteria</taxon>
        <taxon>Candidatus Accumulibacter</taxon>
    </lineage>
</organism>
<dbReference type="EMBL" id="QPGA01000006">
    <property type="protein sequence ID" value="RDE51559.1"/>
    <property type="molecule type" value="Genomic_DNA"/>
</dbReference>
<dbReference type="InterPro" id="IPR000924">
    <property type="entry name" value="Glu/Gln-tRNA-synth"/>
</dbReference>
<keyword evidence="3 7" id="KW-0547">Nucleotide-binding</keyword>
<evidence type="ECO:0000256" key="4">
    <source>
        <dbReference type="ARBA" id="ARBA00022833"/>
    </source>
</evidence>
<comment type="function">
    <text evidence="7">Catalyzes the tRNA-independent activation of glutamate in presence of ATP and the subsequent transfer of glutamate onto a tRNA(Asp). Glutamate is transferred on the 2-amino-5-(4,5-dihydroxy-2-cyclopenten-1-yl) moiety of the queuosine in the wobble position of the QUC anticodon.</text>
</comment>
<feature type="binding site" evidence="7">
    <location>
        <position position="115"/>
    </location>
    <ligand>
        <name>Zn(2+)</name>
        <dbReference type="ChEBI" id="CHEBI:29105"/>
    </ligand>
</feature>
<evidence type="ECO:0000256" key="2">
    <source>
        <dbReference type="ARBA" id="ARBA00022723"/>
    </source>
</evidence>
<dbReference type="Pfam" id="PF00749">
    <property type="entry name" value="tRNA-synt_1c"/>
    <property type="match status" value="1"/>
</dbReference>
<dbReference type="FunFam" id="3.40.50.620:FF:000093">
    <property type="entry name" value="Glutamyl-Q tRNA(Asp) synthetase"/>
    <property type="match status" value="1"/>
</dbReference>
<gene>
    <name evidence="7" type="primary">gluQ</name>
    <name evidence="11" type="ORF">DVS81_05210</name>
</gene>
<feature type="binding site" evidence="7">
    <location>
        <position position="57"/>
    </location>
    <ligand>
        <name>L-glutamate</name>
        <dbReference type="ChEBI" id="CHEBI:29985"/>
    </ligand>
</feature>
<comment type="similarity">
    <text evidence="7">Belongs to the class-I aminoacyl-tRNA synthetase family. GluQ subfamily.</text>
</comment>
<sequence length="313" mass="33615">MIATTATEEHAQRPPPPYRGRFAPSPSGPLHFGSLVAAVGSYLDARAHGGQWMLRIEDVDQPRTVAGAADDILRTLEGFGFAWDGEVLVQSRRLDLYHAALVRLQLEGEVYPCACSRTEIAACSPPRSVDGGLVYPGSCRNGLAAGRAARAWRLRVADATITFGDRVQGDVQQNLERAVGDFILLRADGQYAYQLAVVTDDAAQGINAVVRGVDLLDSTPRQIWLQQRLALTTPTYAHLPVVTNAAGEKLSKQTRAAAVDLSGGSAVLSAALKFLGHAVPPEISAGPLRDFWPWAIAAWSIERVPALRGVCPY</sequence>
<evidence type="ECO:0000259" key="10">
    <source>
        <dbReference type="Pfam" id="PF00749"/>
    </source>
</evidence>
<dbReference type="NCBIfam" id="NF004314">
    <property type="entry name" value="PRK05710.1-3"/>
    <property type="match status" value="1"/>
</dbReference>
<evidence type="ECO:0000313" key="11">
    <source>
        <dbReference type="EMBL" id="RDE51559.1"/>
    </source>
</evidence>
<feature type="domain" description="Glutamyl/glutaminyl-tRNA synthetase class Ib catalytic" evidence="10">
    <location>
        <begin position="19"/>
        <end position="260"/>
    </location>
</feature>
<proteinExistence type="inferred from homology"/>
<dbReference type="InterPro" id="IPR049940">
    <property type="entry name" value="GluQ/Sye"/>
</dbReference>
<evidence type="ECO:0000256" key="3">
    <source>
        <dbReference type="ARBA" id="ARBA00022741"/>
    </source>
</evidence>